<protein>
    <submittedName>
        <fullName evidence="9">RagB/SusD family nutrient uptake outer membrane protein</fullName>
    </submittedName>
</protein>
<evidence type="ECO:0000256" key="5">
    <source>
        <dbReference type="ARBA" id="ARBA00023237"/>
    </source>
</evidence>
<evidence type="ECO:0000256" key="6">
    <source>
        <dbReference type="SAM" id="SignalP"/>
    </source>
</evidence>
<dbReference type="InterPro" id="IPR012944">
    <property type="entry name" value="SusD_RagB_dom"/>
</dbReference>
<keyword evidence="3 6" id="KW-0732">Signal</keyword>
<reference evidence="10" key="1">
    <citation type="journal article" date="2019" name="Int. J. Syst. Evol. Microbiol.">
        <title>The Global Catalogue of Microorganisms (GCM) 10K type strain sequencing project: providing services to taxonomists for standard genome sequencing and annotation.</title>
        <authorList>
            <consortium name="The Broad Institute Genomics Platform"/>
            <consortium name="The Broad Institute Genome Sequencing Center for Infectious Disease"/>
            <person name="Wu L."/>
            <person name="Ma J."/>
        </authorList>
    </citation>
    <scope>NUCLEOTIDE SEQUENCE [LARGE SCALE GENOMIC DNA]</scope>
    <source>
        <strain evidence="10">KCTC 42662</strain>
    </source>
</reference>
<feature type="signal peptide" evidence="6">
    <location>
        <begin position="1"/>
        <end position="20"/>
    </location>
</feature>
<dbReference type="EMBL" id="JBHULR010000003">
    <property type="protein sequence ID" value="MFD2547350.1"/>
    <property type="molecule type" value="Genomic_DNA"/>
</dbReference>
<evidence type="ECO:0000256" key="2">
    <source>
        <dbReference type="ARBA" id="ARBA00006275"/>
    </source>
</evidence>
<comment type="similarity">
    <text evidence="2">Belongs to the SusD family.</text>
</comment>
<proteinExistence type="inferred from homology"/>
<dbReference type="Pfam" id="PF14322">
    <property type="entry name" value="SusD-like_3"/>
    <property type="match status" value="1"/>
</dbReference>
<dbReference type="InterPro" id="IPR011990">
    <property type="entry name" value="TPR-like_helical_dom_sf"/>
</dbReference>
<accession>A0ABW5KGE6</accession>
<name>A0ABW5KGE6_9SPHI</name>
<evidence type="ECO:0000313" key="9">
    <source>
        <dbReference type="EMBL" id="MFD2547350.1"/>
    </source>
</evidence>
<dbReference type="Gene3D" id="1.25.40.900">
    <property type="match status" value="1"/>
</dbReference>
<evidence type="ECO:0000259" key="7">
    <source>
        <dbReference type="Pfam" id="PF07980"/>
    </source>
</evidence>
<organism evidence="9 10">
    <name type="scientific">Sphingobacterium suaedae</name>
    <dbReference type="NCBI Taxonomy" id="1686402"/>
    <lineage>
        <taxon>Bacteria</taxon>
        <taxon>Pseudomonadati</taxon>
        <taxon>Bacteroidota</taxon>
        <taxon>Sphingobacteriia</taxon>
        <taxon>Sphingobacteriales</taxon>
        <taxon>Sphingobacteriaceae</taxon>
        <taxon>Sphingobacterium</taxon>
    </lineage>
</organism>
<feature type="domain" description="SusD-like N-terminal" evidence="8">
    <location>
        <begin position="21"/>
        <end position="226"/>
    </location>
</feature>
<dbReference type="InterPro" id="IPR033985">
    <property type="entry name" value="SusD-like_N"/>
</dbReference>
<gene>
    <name evidence="9" type="ORF">ACFSR5_06780</name>
</gene>
<keyword evidence="10" id="KW-1185">Reference proteome</keyword>
<dbReference type="SUPFAM" id="SSF48452">
    <property type="entry name" value="TPR-like"/>
    <property type="match status" value="1"/>
</dbReference>
<feature type="domain" description="RagB/SusD" evidence="7">
    <location>
        <begin position="352"/>
        <end position="494"/>
    </location>
</feature>
<feature type="chain" id="PRO_5045733503" evidence="6">
    <location>
        <begin position="21"/>
        <end position="494"/>
    </location>
</feature>
<keyword evidence="4" id="KW-0472">Membrane</keyword>
<dbReference type="Gene3D" id="1.25.40.390">
    <property type="match status" value="1"/>
</dbReference>
<dbReference type="Proteomes" id="UP001597545">
    <property type="component" value="Unassembled WGS sequence"/>
</dbReference>
<evidence type="ECO:0000259" key="8">
    <source>
        <dbReference type="Pfam" id="PF14322"/>
    </source>
</evidence>
<evidence type="ECO:0000256" key="1">
    <source>
        <dbReference type="ARBA" id="ARBA00004442"/>
    </source>
</evidence>
<comment type="caution">
    <text evidence="9">The sequence shown here is derived from an EMBL/GenBank/DDBJ whole genome shotgun (WGS) entry which is preliminary data.</text>
</comment>
<dbReference type="RefSeq" id="WP_380902020.1">
    <property type="nucleotide sequence ID" value="NZ_JBHUEG010000007.1"/>
</dbReference>
<dbReference type="Pfam" id="PF07980">
    <property type="entry name" value="SusD_RagB"/>
    <property type="match status" value="1"/>
</dbReference>
<evidence type="ECO:0000256" key="3">
    <source>
        <dbReference type="ARBA" id="ARBA00022729"/>
    </source>
</evidence>
<dbReference type="Gene3D" id="2.20.20.130">
    <property type="match status" value="1"/>
</dbReference>
<sequence length="494" mass="54571">MKKIFLISCFVYTLASSSCSDFLDVKPTTSADAGTAIETAADAKVVLNGLMSKLASASYYGRNFPLYADSKGGDLTITSQGRGYDYLYVFNHSESSNSYSSIWSQGYHCLAQVNNLIESIEKLKTAGSTEDFDNYLGQALTVRALIHFDLVRLYGEPYNENKSALGVPTVTKLLNGEAQELRNTVDENYKQIVDDLTSAEPLLSKAKANGFINFFANKALQARVYLYMENYTESLAAAEEVIQADIYTLYENSQWAESWSTEFGTESIFELGVYPNEGDLGNSSLGAMYRKAGHGSSSILGYFTASTSFLDKLSEDADDVRWSIMAADELSETSTHPGKRLGASYKYSGSTGLAGDKKSANSTAVNIKVIRLSELYLIAAEAALEKNAPDRQKSANYLNEIRKRSPNLPAASAANITMNMIEEERSKELFTEGHRFFDMIRWNKTITFDDDLGAISTIHREKSIDRTFYKTILPIPLDEINANPAIEGQQNPGY</sequence>
<dbReference type="CDD" id="cd08977">
    <property type="entry name" value="SusD"/>
    <property type="match status" value="1"/>
</dbReference>
<keyword evidence="5" id="KW-0998">Cell outer membrane</keyword>
<evidence type="ECO:0000313" key="10">
    <source>
        <dbReference type="Proteomes" id="UP001597545"/>
    </source>
</evidence>
<dbReference type="PROSITE" id="PS51257">
    <property type="entry name" value="PROKAR_LIPOPROTEIN"/>
    <property type="match status" value="1"/>
</dbReference>
<comment type="subcellular location">
    <subcellularLocation>
        <location evidence="1">Cell outer membrane</location>
    </subcellularLocation>
</comment>
<evidence type="ECO:0000256" key="4">
    <source>
        <dbReference type="ARBA" id="ARBA00023136"/>
    </source>
</evidence>